<dbReference type="InterPro" id="IPR007679">
    <property type="entry name" value="DUF569"/>
</dbReference>
<dbReference type="Pfam" id="PF04601">
    <property type="entry name" value="DUF569"/>
    <property type="match status" value="1"/>
</dbReference>
<feature type="domain" description="DUF569" evidence="1">
    <location>
        <begin position="1"/>
        <end position="140"/>
    </location>
</feature>
<protein>
    <recommendedName>
        <fullName evidence="1">DUF569 domain-containing protein</fullName>
    </recommendedName>
</protein>
<dbReference type="PANTHER" id="PTHR31205:SF69">
    <property type="entry name" value="ACTIN CROSS-LINKING PROTEIN (DUF569)"/>
    <property type="match status" value="1"/>
</dbReference>
<dbReference type="Proteomes" id="UP001472677">
    <property type="component" value="Unassembled WGS sequence"/>
</dbReference>
<proteinExistence type="predicted"/>
<gene>
    <name evidence="2" type="ORF">V6N12_047385</name>
</gene>
<sequence>MEFFDKAKAVRLRSHHGKYLVANEDEETVRQSRNGSSQHARWKVEFVEGDSHLIRLKSTYNKYLTASGEPYLLGTTGNKVLQTSQTGGVVEWEPINDRLQVRFRARNGKFLRANGGPPPWRNSVTHDIPHRTVTQDWVLWGVDVVEILEDRFPISCD</sequence>
<evidence type="ECO:0000313" key="3">
    <source>
        <dbReference type="Proteomes" id="UP001472677"/>
    </source>
</evidence>
<dbReference type="SUPFAM" id="SSF50405">
    <property type="entry name" value="Actin-crosslinking proteins"/>
    <property type="match status" value="1"/>
</dbReference>
<comment type="caution">
    <text evidence="2">The sequence shown here is derived from an EMBL/GenBank/DDBJ whole genome shotgun (WGS) entry which is preliminary data.</text>
</comment>
<reference evidence="2 3" key="1">
    <citation type="journal article" date="2024" name="G3 (Bethesda)">
        <title>Genome assembly of Hibiscus sabdariffa L. provides insights into metabolisms of medicinal natural products.</title>
        <authorList>
            <person name="Kim T."/>
        </authorList>
    </citation>
    <scope>NUCLEOTIDE SEQUENCE [LARGE SCALE GENOMIC DNA]</scope>
    <source>
        <strain evidence="2">TK-2024</strain>
        <tissue evidence="2">Old leaves</tissue>
    </source>
</reference>
<evidence type="ECO:0000313" key="2">
    <source>
        <dbReference type="EMBL" id="KAK8533983.1"/>
    </source>
</evidence>
<dbReference type="EMBL" id="JBBPBM010000032">
    <property type="protein sequence ID" value="KAK8533983.1"/>
    <property type="molecule type" value="Genomic_DNA"/>
</dbReference>
<name>A0ABR2DAQ9_9ROSI</name>
<organism evidence="2 3">
    <name type="scientific">Hibiscus sabdariffa</name>
    <name type="common">roselle</name>
    <dbReference type="NCBI Taxonomy" id="183260"/>
    <lineage>
        <taxon>Eukaryota</taxon>
        <taxon>Viridiplantae</taxon>
        <taxon>Streptophyta</taxon>
        <taxon>Embryophyta</taxon>
        <taxon>Tracheophyta</taxon>
        <taxon>Spermatophyta</taxon>
        <taxon>Magnoliopsida</taxon>
        <taxon>eudicotyledons</taxon>
        <taxon>Gunneridae</taxon>
        <taxon>Pentapetalae</taxon>
        <taxon>rosids</taxon>
        <taxon>malvids</taxon>
        <taxon>Malvales</taxon>
        <taxon>Malvaceae</taxon>
        <taxon>Malvoideae</taxon>
        <taxon>Hibiscus</taxon>
    </lineage>
</organism>
<dbReference type="CDD" id="cd23340">
    <property type="entry name" value="beta-trefoil_FSCN_ACP-like"/>
    <property type="match status" value="1"/>
</dbReference>
<dbReference type="PANTHER" id="PTHR31205">
    <property type="entry name" value="ACTIN CROSS-LINKING PROTEIN (DUF569)"/>
    <property type="match status" value="1"/>
</dbReference>
<evidence type="ECO:0000259" key="1">
    <source>
        <dbReference type="Pfam" id="PF04601"/>
    </source>
</evidence>
<dbReference type="Gene3D" id="2.80.10.50">
    <property type="match status" value="1"/>
</dbReference>
<dbReference type="InterPro" id="IPR008999">
    <property type="entry name" value="Actin-crosslinking"/>
</dbReference>
<accession>A0ABR2DAQ9</accession>
<keyword evidence="3" id="KW-1185">Reference proteome</keyword>